<feature type="compositionally biased region" description="Pro residues" evidence="1">
    <location>
        <begin position="49"/>
        <end position="59"/>
    </location>
</feature>
<gene>
    <name evidence="2" type="ORF">PLEPLA_LOCUS5367</name>
</gene>
<proteinExistence type="predicted"/>
<name>A0A9N7TRB7_PLEPL</name>
<organism evidence="2 3">
    <name type="scientific">Pleuronectes platessa</name>
    <name type="common">European plaice</name>
    <dbReference type="NCBI Taxonomy" id="8262"/>
    <lineage>
        <taxon>Eukaryota</taxon>
        <taxon>Metazoa</taxon>
        <taxon>Chordata</taxon>
        <taxon>Craniata</taxon>
        <taxon>Vertebrata</taxon>
        <taxon>Euteleostomi</taxon>
        <taxon>Actinopterygii</taxon>
        <taxon>Neopterygii</taxon>
        <taxon>Teleostei</taxon>
        <taxon>Neoteleostei</taxon>
        <taxon>Acanthomorphata</taxon>
        <taxon>Carangaria</taxon>
        <taxon>Pleuronectiformes</taxon>
        <taxon>Pleuronectoidei</taxon>
        <taxon>Pleuronectidae</taxon>
        <taxon>Pleuronectes</taxon>
    </lineage>
</organism>
<dbReference type="AlphaFoldDB" id="A0A9N7TRB7"/>
<feature type="region of interest" description="Disordered" evidence="1">
    <location>
        <begin position="1"/>
        <end position="101"/>
    </location>
</feature>
<protein>
    <submittedName>
        <fullName evidence="2">Uncharacterized protein</fullName>
    </submittedName>
</protein>
<comment type="caution">
    <text evidence="2">The sequence shown here is derived from an EMBL/GenBank/DDBJ whole genome shotgun (WGS) entry which is preliminary data.</text>
</comment>
<feature type="compositionally biased region" description="Low complexity" evidence="1">
    <location>
        <begin position="37"/>
        <end position="47"/>
    </location>
</feature>
<reference evidence="2" key="1">
    <citation type="submission" date="2020-03" db="EMBL/GenBank/DDBJ databases">
        <authorList>
            <person name="Weist P."/>
        </authorList>
    </citation>
    <scope>NUCLEOTIDE SEQUENCE</scope>
</reference>
<sequence>MPQLPLQKGKVRPLFEGKGQTFPRGAKGPPPPGPGVEGLQEGPQGIEGPPGPTGPPGPQGPAGQPGQGLPGLPGKPGPPGPHGYPGIGKPAVARDQPDFPVLPGFRVPPDSLGFRKQEARGFRASRDLWGNRVKRVHLGYTVPRAPKETKESVYPVCQV</sequence>
<feature type="compositionally biased region" description="Pro residues" evidence="1">
    <location>
        <begin position="73"/>
        <end position="82"/>
    </location>
</feature>
<evidence type="ECO:0000313" key="2">
    <source>
        <dbReference type="EMBL" id="CAB1417562.1"/>
    </source>
</evidence>
<evidence type="ECO:0000256" key="1">
    <source>
        <dbReference type="SAM" id="MobiDB-lite"/>
    </source>
</evidence>
<dbReference type="EMBL" id="CADEAL010000269">
    <property type="protein sequence ID" value="CAB1417562.1"/>
    <property type="molecule type" value="Genomic_DNA"/>
</dbReference>
<accession>A0A9N7TRB7</accession>
<keyword evidence="3" id="KW-1185">Reference proteome</keyword>
<evidence type="ECO:0000313" key="3">
    <source>
        <dbReference type="Proteomes" id="UP001153269"/>
    </source>
</evidence>
<dbReference type="Proteomes" id="UP001153269">
    <property type="component" value="Unassembled WGS sequence"/>
</dbReference>